<comment type="caution">
    <text evidence="2">The sequence shown here is derived from an EMBL/GenBank/DDBJ whole genome shotgun (WGS) entry which is preliminary data.</text>
</comment>
<accession>A0A5K0UA86</accession>
<feature type="compositionally biased region" description="Polar residues" evidence="1">
    <location>
        <begin position="60"/>
        <end position="76"/>
    </location>
</feature>
<name>A0A5K0UA86_9VIRU</name>
<keyword evidence="3" id="KW-1185">Reference proteome</keyword>
<evidence type="ECO:0000256" key="1">
    <source>
        <dbReference type="SAM" id="MobiDB-lite"/>
    </source>
</evidence>
<dbReference type="Proteomes" id="UP000594342">
    <property type="component" value="Unassembled WGS sequence"/>
</dbReference>
<evidence type="ECO:0000313" key="3">
    <source>
        <dbReference type="Proteomes" id="UP000594342"/>
    </source>
</evidence>
<gene>
    <name evidence="2" type="ORF">YASMINEVIRUS_1439</name>
</gene>
<protein>
    <submittedName>
        <fullName evidence="2">Uncharacterized protein</fullName>
    </submittedName>
</protein>
<feature type="region of interest" description="Disordered" evidence="1">
    <location>
        <begin position="59"/>
        <end position="79"/>
    </location>
</feature>
<feature type="region of interest" description="Disordered" evidence="1">
    <location>
        <begin position="1"/>
        <end position="22"/>
    </location>
</feature>
<reference evidence="2 3" key="1">
    <citation type="submission" date="2018-10" db="EMBL/GenBank/DDBJ databases">
        <authorList>
            <consortium name="IHU Genomes"/>
        </authorList>
    </citation>
    <scope>NUCLEOTIDE SEQUENCE [LARGE SCALE GENOMIC DNA]</scope>
    <source>
        <strain evidence="2 3">A1</strain>
    </source>
</reference>
<dbReference type="EMBL" id="UPSH01000001">
    <property type="protein sequence ID" value="VBB18907.1"/>
    <property type="molecule type" value="Genomic_DNA"/>
</dbReference>
<sequence>MSQDVHLSEKTPLLNSNSKVDGKDIRSYDSVLDSSVVTVSTNDTNDMISVLLVGDVNDASIDNSTDSTTDNKGSVESSDKKVVGVDTDTSVANDNCDNNKTEDLKLRGELHYNYKRYNKTHGWHSRSEGTSHSVRRRRQLADMHSHHAARDRIRTAVAFHTKRAENVNNFGAEHLPHSSSSSGTKNNLWYNNNRFGDKKSTNMFATSIEAQNQKQKSESQSKRENKPVLNIRDGIIRKKFIRWGVVPLDSSNDHIYKTIMAYHNAPKCKNWKIDFKKRTLDNDDPESSDNQNTGNQNCYVIEYWTPVPSKQNKYMLLNRKTPIGEQPYILFKLIDRVYHKKEEALFDSFFKYNDYVCLVNTASNAFFICQIDDIAPGWTLGKDCINTTDTTTHGSKCQDHLDPTTEESISVRSRLNVVVNRLSEHKVREFK</sequence>
<organism evidence="2 3">
    <name type="scientific">Yasminevirus sp. GU-2018</name>
    <dbReference type="NCBI Taxonomy" id="2420051"/>
    <lineage>
        <taxon>Viruses</taxon>
        <taxon>Varidnaviria</taxon>
        <taxon>Bamfordvirae</taxon>
        <taxon>Nucleocytoviricota</taxon>
        <taxon>Megaviricetes</taxon>
        <taxon>Imitervirales</taxon>
        <taxon>Mimiviridae</taxon>
        <taxon>Klosneuvirinae</taxon>
        <taxon>Yasminevirus</taxon>
        <taxon>Yasminevirus saudimassiliense</taxon>
    </lineage>
</organism>
<proteinExistence type="predicted"/>
<evidence type="ECO:0000313" key="2">
    <source>
        <dbReference type="EMBL" id="VBB18907.1"/>
    </source>
</evidence>